<name>A0A919B5H8_9ACTN</name>
<evidence type="ECO:0000313" key="2">
    <source>
        <dbReference type="EMBL" id="GHF52543.1"/>
    </source>
</evidence>
<feature type="transmembrane region" description="Helical" evidence="1">
    <location>
        <begin position="6"/>
        <end position="25"/>
    </location>
</feature>
<organism evidence="2 3">
    <name type="scientific">Streptomyces mashuensis</name>
    <dbReference type="NCBI Taxonomy" id="33904"/>
    <lineage>
        <taxon>Bacteria</taxon>
        <taxon>Bacillati</taxon>
        <taxon>Actinomycetota</taxon>
        <taxon>Actinomycetes</taxon>
        <taxon>Kitasatosporales</taxon>
        <taxon>Streptomycetaceae</taxon>
        <taxon>Streptomyces</taxon>
    </lineage>
</organism>
<keyword evidence="1" id="KW-0812">Transmembrane</keyword>
<evidence type="ECO:0000313" key="3">
    <source>
        <dbReference type="Proteomes" id="UP000638313"/>
    </source>
</evidence>
<dbReference type="AlphaFoldDB" id="A0A919B5H8"/>
<keyword evidence="1" id="KW-0472">Membrane</keyword>
<gene>
    <name evidence="2" type="ORF">GCM10010218_37530</name>
</gene>
<accession>A0A919B5H8</accession>
<dbReference type="Proteomes" id="UP000638313">
    <property type="component" value="Unassembled WGS sequence"/>
</dbReference>
<protein>
    <submittedName>
        <fullName evidence="2">Uncharacterized protein</fullName>
    </submittedName>
</protein>
<keyword evidence="1" id="KW-1133">Transmembrane helix</keyword>
<evidence type="ECO:0000256" key="1">
    <source>
        <dbReference type="SAM" id="Phobius"/>
    </source>
</evidence>
<feature type="transmembrane region" description="Helical" evidence="1">
    <location>
        <begin position="138"/>
        <end position="159"/>
    </location>
</feature>
<feature type="transmembrane region" description="Helical" evidence="1">
    <location>
        <begin position="37"/>
        <end position="54"/>
    </location>
</feature>
<comment type="caution">
    <text evidence="2">The sequence shown here is derived from an EMBL/GenBank/DDBJ whole genome shotgun (WGS) entry which is preliminary data.</text>
</comment>
<feature type="transmembrane region" description="Helical" evidence="1">
    <location>
        <begin position="60"/>
        <end position="79"/>
    </location>
</feature>
<reference evidence="2" key="2">
    <citation type="submission" date="2020-09" db="EMBL/GenBank/DDBJ databases">
        <authorList>
            <person name="Sun Q."/>
            <person name="Ohkuma M."/>
        </authorList>
    </citation>
    <scope>NUCLEOTIDE SEQUENCE</scope>
    <source>
        <strain evidence="2">JCM 4059</strain>
    </source>
</reference>
<dbReference type="RefSeq" id="WP_229891169.1">
    <property type="nucleotide sequence ID" value="NZ_BNBD01000007.1"/>
</dbReference>
<feature type="transmembrane region" description="Helical" evidence="1">
    <location>
        <begin position="91"/>
        <end position="112"/>
    </location>
</feature>
<sequence>MSPFLTALIASVTILAIILATDLGTRRVTNMRMLRSLLAIAIVIALFVHSLPHAGNDVSLQLVGIGVGVICGLIAASLLPAHRDPATGDVFTRGGIGYAAVWFVLSSARVLFAYGTEHWFPAGIIKFSIDYKLSGQDVYANAFIFMSLAMVLTRTAVLLTRRRRLLAAAPGTAPRSGDEQPAAHHTR</sequence>
<dbReference type="EMBL" id="BNBD01000007">
    <property type="protein sequence ID" value="GHF52543.1"/>
    <property type="molecule type" value="Genomic_DNA"/>
</dbReference>
<proteinExistence type="predicted"/>
<reference evidence="2" key="1">
    <citation type="journal article" date="2014" name="Int. J. Syst. Evol. Microbiol.">
        <title>Complete genome sequence of Corynebacterium casei LMG S-19264T (=DSM 44701T), isolated from a smear-ripened cheese.</title>
        <authorList>
            <consortium name="US DOE Joint Genome Institute (JGI-PGF)"/>
            <person name="Walter F."/>
            <person name="Albersmeier A."/>
            <person name="Kalinowski J."/>
            <person name="Ruckert C."/>
        </authorList>
    </citation>
    <scope>NUCLEOTIDE SEQUENCE</scope>
    <source>
        <strain evidence="2">JCM 4059</strain>
    </source>
</reference>
<keyword evidence="3" id="KW-1185">Reference proteome</keyword>